<keyword evidence="4" id="KW-0648">Protein biosynthesis</keyword>
<evidence type="ECO:0000256" key="3">
    <source>
        <dbReference type="ARBA" id="ARBA00022840"/>
    </source>
</evidence>
<dbReference type="GO" id="GO:0006431">
    <property type="term" value="P:methionyl-tRNA aminoacylation"/>
    <property type="evidence" value="ECO:0007669"/>
    <property type="project" value="InterPro"/>
</dbReference>
<keyword evidence="2" id="KW-0547">Nucleotide-binding</keyword>
<name>X1A4B7_9ZZZZ</name>
<feature type="non-terminal residue" evidence="7">
    <location>
        <position position="1"/>
    </location>
</feature>
<keyword evidence="5" id="KW-0030">Aminoacyl-tRNA synthetase</keyword>
<dbReference type="AlphaFoldDB" id="X1A4B7"/>
<keyword evidence="1" id="KW-0436">Ligase</keyword>
<dbReference type="InterPro" id="IPR015413">
    <property type="entry name" value="Methionyl/Leucyl_tRNA_Synth"/>
</dbReference>
<accession>X1A4B7</accession>
<evidence type="ECO:0000256" key="1">
    <source>
        <dbReference type="ARBA" id="ARBA00022598"/>
    </source>
</evidence>
<evidence type="ECO:0000256" key="2">
    <source>
        <dbReference type="ARBA" id="ARBA00022741"/>
    </source>
</evidence>
<evidence type="ECO:0000313" key="7">
    <source>
        <dbReference type="EMBL" id="GAG55061.1"/>
    </source>
</evidence>
<evidence type="ECO:0000256" key="5">
    <source>
        <dbReference type="ARBA" id="ARBA00023146"/>
    </source>
</evidence>
<keyword evidence="3" id="KW-0067">ATP-binding</keyword>
<gene>
    <name evidence="7" type="ORF">S01H4_09238</name>
</gene>
<dbReference type="PRINTS" id="PR01041">
    <property type="entry name" value="TRNASYNTHMET"/>
</dbReference>
<organism evidence="7">
    <name type="scientific">marine sediment metagenome</name>
    <dbReference type="NCBI Taxonomy" id="412755"/>
    <lineage>
        <taxon>unclassified sequences</taxon>
        <taxon>metagenomes</taxon>
        <taxon>ecological metagenomes</taxon>
    </lineage>
</organism>
<dbReference type="InterPro" id="IPR033911">
    <property type="entry name" value="MetRS_core"/>
</dbReference>
<dbReference type="PANTHER" id="PTHR43326">
    <property type="entry name" value="METHIONYL-TRNA SYNTHETASE"/>
    <property type="match status" value="1"/>
</dbReference>
<dbReference type="InterPro" id="IPR023457">
    <property type="entry name" value="Met-tRNA_synth_2"/>
</dbReference>
<evidence type="ECO:0000259" key="6">
    <source>
        <dbReference type="Pfam" id="PF09334"/>
    </source>
</evidence>
<dbReference type="GO" id="GO:0005524">
    <property type="term" value="F:ATP binding"/>
    <property type="evidence" value="ECO:0007669"/>
    <property type="project" value="UniProtKB-KW"/>
</dbReference>
<evidence type="ECO:0000256" key="4">
    <source>
        <dbReference type="ARBA" id="ARBA00022917"/>
    </source>
</evidence>
<proteinExistence type="predicted"/>
<feature type="domain" description="Methionyl/Leucyl tRNA synthetase" evidence="6">
    <location>
        <begin position="2"/>
        <end position="59"/>
    </location>
</feature>
<reference evidence="7" key="1">
    <citation type="journal article" date="2014" name="Front. Microbiol.">
        <title>High frequency of phylogenetically diverse reductive dehalogenase-homologous genes in deep subseafloor sedimentary metagenomes.</title>
        <authorList>
            <person name="Kawai M."/>
            <person name="Futagami T."/>
            <person name="Toyoda A."/>
            <person name="Takaki Y."/>
            <person name="Nishi S."/>
            <person name="Hori S."/>
            <person name="Arai W."/>
            <person name="Tsubouchi T."/>
            <person name="Morono Y."/>
            <person name="Uchiyama I."/>
            <person name="Ito T."/>
            <person name="Fujiyama A."/>
            <person name="Inagaki F."/>
            <person name="Takami H."/>
        </authorList>
    </citation>
    <scope>NUCLEOTIDE SEQUENCE</scope>
    <source>
        <strain evidence="7">Expedition CK06-06</strain>
    </source>
</reference>
<dbReference type="Pfam" id="PF09334">
    <property type="entry name" value="tRNA-synt_1g"/>
    <property type="match status" value="1"/>
</dbReference>
<sequence length="66" mass="7473">SYVWVDALLNYISALGALTGGEKFKIFWPADYHIIGKDIIKFHAVIWPALLMSAGIELPIHKLRFC</sequence>
<protein>
    <recommendedName>
        <fullName evidence="6">Methionyl/Leucyl tRNA synthetase domain-containing protein</fullName>
    </recommendedName>
</protein>
<dbReference type="InterPro" id="IPR014729">
    <property type="entry name" value="Rossmann-like_a/b/a_fold"/>
</dbReference>
<dbReference type="Gene3D" id="3.40.50.620">
    <property type="entry name" value="HUPs"/>
    <property type="match status" value="1"/>
</dbReference>
<dbReference type="SUPFAM" id="SSF52374">
    <property type="entry name" value="Nucleotidylyl transferase"/>
    <property type="match status" value="1"/>
</dbReference>
<comment type="caution">
    <text evidence="7">The sequence shown here is derived from an EMBL/GenBank/DDBJ whole genome shotgun (WGS) entry which is preliminary data.</text>
</comment>
<dbReference type="EMBL" id="BART01003296">
    <property type="protein sequence ID" value="GAG55061.1"/>
    <property type="molecule type" value="Genomic_DNA"/>
</dbReference>
<dbReference type="PANTHER" id="PTHR43326:SF1">
    <property type="entry name" value="METHIONINE--TRNA LIGASE, MITOCHONDRIAL"/>
    <property type="match status" value="1"/>
</dbReference>
<dbReference type="GO" id="GO:0004825">
    <property type="term" value="F:methionine-tRNA ligase activity"/>
    <property type="evidence" value="ECO:0007669"/>
    <property type="project" value="InterPro"/>
</dbReference>